<keyword evidence="1" id="KW-0732">Signal</keyword>
<protein>
    <submittedName>
        <fullName evidence="2">Uncharacterized protein</fullName>
    </submittedName>
</protein>
<comment type="caution">
    <text evidence="2">The sequence shown here is derived from an EMBL/GenBank/DDBJ whole genome shotgun (WGS) entry which is preliminary data.</text>
</comment>
<dbReference type="EMBL" id="JBDODL010000570">
    <property type="protein sequence ID" value="MES1920252.1"/>
    <property type="molecule type" value="Genomic_DNA"/>
</dbReference>
<feature type="signal peptide" evidence="1">
    <location>
        <begin position="1"/>
        <end position="21"/>
    </location>
</feature>
<proteinExistence type="predicted"/>
<accession>A0ABV2AKR1</accession>
<organism evidence="2 3">
    <name type="scientific">Bonamia ostreae</name>
    <dbReference type="NCBI Taxonomy" id="126728"/>
    <lineage>
        <taxon>Eukaryota</taxon>
        <taxon>Sar</taxon>
        <taxon>Rhizaria</taxon>
        <taxon>Endomyxa</taxon>
        <taxon>Ascetosporea</taxon>
        <taxon>Haplosporida</taxon>
        <taxon>Bonamia</taxon>
    </lineage>
</organism>
<evidence type="ECO:0000256" key="1">
    <source>
        <dbReference type="SAM" id="SignalP"/>
    </source>
</evidence>
<reference evidence="2 3" key="1">
    <citation type="journal article" date="2024" name="BMC Biol.">
        <title>Comparative genomics of Ascetosporea gives new insight into the evolutionary basis for animal parasitism in Rhizaria.</title>
        <authorList>
            <person name="Hiltunen Thoren M."/>
            <person name="Onut-Brannstrom I."/>
            <person name="Alfjorden A."/>
            <person name="Peckova H."/>
            <person name="Swords F."/>
            <person name="Hooper C."/>
            <person name="Holzer A.S."/>
            <person name="Bass D."/>
            <person name="Burki F."/>
        </authorList>
    </citation>
    <scope>NUCLEOTIDE SEQUENCE [LARGE SCALE GENOMIC DNA]</scope>
    <source>
        <strain evidence="2">20-A016</strain>
    </source>
</reference>
<keyword evidence="3" id="KW-1185">Reference proteome</keyword>
<gene>
    <name evidence="2" type="ORF">MHBO_001943</name>
</gene>
<dbReference type="Proteomes" id="UP001439008">
    <property type="component" value="Unassembled WGS sequence"/>
</dbReference>
<feature type="non-terminal residue" evidence="2">
    <location>
        <position position="334"/>
    </location>
</feature>
<name>A0ABV2AKR1_9EUKA</name>
<evidence type="ECO:0000313" key="2">
    <source>
        <dbReference type="EMBL" id="MES1920252.1"/>
    </source>
</evidence>
<evidence type="ECO:0000313" key="3">
    <source>
        <dbReference type="Proteomes" id="UP001439008"/>
    </source>
</evidence>
<feature type="chain" id="PRO_5046042969" evidence="1">
    <location>
        <begin position="22"/>
        <end position="334"/>
    </location>
</feature>
<sequence length="334" mass="38548">MKMIPLLISFFLLLTKRKTNSCNVTNAYFCLSTRFYNGDSQQTELIDRVKKYFEENSENFVDFMNNQSQTRLTANKCMRDSILKYKNNQMNRLDVIFYFYEDVDIEIVKNSVENGFVPLTMVQYGPIKSPEEYKEILCIQCEPLLIENSENGLLQNVQVDTAIDIKCRSNFLLYDFDEPLTCEYDQFDIEKGKWSNIPFCVNSFNKTPPLKEKCSPLTIENSSNAFNLDYYTVGYGLIVECVNGYEPSLKPKDNRFPIVTECVIEITNMKPGEPTWKNVVACEKSDVLKCGIFEIPHSNFASVVVHYEIETILTVICDEEYELSDANLMSIKCG</sequence>